<accession>Q5EVG8</accession>
<dbReference type="InterPro" id="IPR009057">
    <property type="entry name" value="Homeodomain-like_sf"/>
</dbReference>
<sequence length="256" mass="27948">MISTLLNVNYGHCLRPVFTNSGGTQLRRPRGFRRLTQIMSVGSRYSERRKCPIDLDKMGMGVPQVNPMMAAQYGYAQLMQAQSTRKNATRESTQQLKAWLKDHQKNPYPTKGEKIMLALVSGMSLTQVSTWFANARRRLKKENKWCPEGGSEDNDGSDSGSVTAEDSASSIEQRVPVISVTDESGYSSSDRDTGSPPACTVPVAPPALFSSSLLPSFAAAVPLPRYMPRSLETSPVAPQKRKAGSLWSIADITGSS</sequence>
<protein>
    <submittedName>
        <fullName evidence="9">Irx-b</fullName>
    </submittedName>
</protein>
<evidence type="ECO:0000256" key="2">
    <source>
        <dbReference type="ARBA" id="ARBA00008446"/>
    </source>
</evidence>
<feature type="domain" description="Homeobox" evidence="8">
    <location>
        <begin position="79"/>
        <end position="142"/>
    </location>
</feature>
<dbReference type="EMBL" id="AY705702">
    <property type="protein sequence ID" value="AAW23090.1"/>
    <property type="molecule type" value="Genomic_DNA"/>
</dbReference>
<dbReference type="EMBL" id="FN653051">
    <property type="protein sequence ID" value="CBY10154.1"/>
    <property type="molecule type" value="Genomic_DNA"/>
</dbReference>
<evidence type="ECO:0000256" key="3">
    <source>
        <dbReference type="ARBA" id="ARBA00023125"/>
    </source>
</evidence>
<dbReference type="InterPro" id="IPR008422">
    <property type="entry name" value="KN_HD"/>
</dbReference>
<dbReference type="GO" id="GO:0005634">
    <property type="term" value="C:nucleus"/>
    <property type="evidence" value="ECO:0007669"/>
    <property type="project" value="UniProtKB-SubCell"/>
</dbReference>
<dbReference type="PROSITE" id="PS50071">
    <property type="entry name" value="HOMEOBOX_2"/>
    <property type="match status" value="1"/>
</dbReference>
<name>Q5EVG8_OIKDI</name>
<evidence type="ECO:0000313" key="9">
    <source>
        <dbReference type="EMBL" id="AAW23090.1"/>
    </source>
</evidence>
<feature type="DNA-binding region" description="Homeobox" evidence="6">
    <location>
        <begin position="81"/>
        <end position="143"/>
    </location>
</feature>
<dbReference type="PANTHER" id="PTHR11211:SF40">
    <property type="entry name" value="MIRROR, ISOFORM C"/>
    <property type="match status" value="1"/>
</dbReference>
<comment type="subcellular location">
    <subcellularLocation>
        <location evidence="1 6">Nucleus</location>
    </subcellularLocation>
</comment>
<dbReference type="Gene3D" id="1.10.10.60">
    <property type="entry name" value="Homeodomain-like"/>
    <property type="match status" value="1"/>
</dbReference>
<dbReference type="SUPFAM" id="SSF46689">
    <property type="entry name" value="Homeodomain-like"/>
    <property type="match status" value="1"/>
</dbReference>
<reference evidence="10" key="2">
    <citation type="journal article" date="2010" name="Science">
        <title>Plasticity of animal genome architecture unmasked by rapid evolution of a pelagic tunicate.</title>
        <authorList>
            <person name="Denoeud F."/>
            <person name="Henriet S."/>
            <person name="Mungpakdee S."/>
            <person name="Aury J.M."/>
            <person name="Da Silva C."/>
            <person name="Brinkmann H."/>
            <person name="Mikhaleva J."/>
            <person name="Olsen L.C."/>
            <person name="Jubin C."/>
            <person name="Canestro C."/>
            <person name="Bouquet J.M."/>
            <person name="Danks G."/>
            <person name="Poulain J."/>
            <person name="Campsteijn C."/>
            <person name="Adamski M."/>
            <person name="Cross I."/>
            <person name="Yadetie F."/>
            <person name="Muffato M."/>
            <person name="Louis A."/>
            <person name="Butcher S."/>
            <person name="Tsagkogeorga G."/>
            <person name="Konrad A."/>
            <person name="Singh S."/>
            <person name="Jensen M.F."/>
            <person name="Cong E.H."/>
            <person name="Eikeseth-Otteraa H."/>
            <person name="Noel B."/>
            <person name="Anthouard V."/>
            <person name="Porcel B.M."/>
            <person name="Kachouri-Lafond R."/>
            <person name="Nishino A."/>
            <person name="Ugolini M."/>
            <person name="Chourrout P."/>
            <person name="Nishida H."/>
            <person name="Aasland R."/>
            <person name="Huzurbazar S."/>
            <person name="Westhof E."/>
            <person name="Delsuc F."/>
            <person name="Lehrach H."/>
            <person name="Reinhardt R."/>
            <person name="Weissenbach J."/>
            <person name="Roy S.W."/>
            <person name="Artiguenave F."/>
            <person name="Postlethwait J.H."/>
            <person name="Manak J.R."/>
            <person name="Thompson E.M."/>
            <person name="Jaillon O."/>
            <person name="Du Pasquier L."/>
            <person name="Boudinot P."/>
            <person name="Liberles D.A."/>
            <person name="Volff J.N."/>
            <person name="Philippe H."/>
            <person name="Lenhard B."/>
            <person name="Roest Crollius H."/>
            <person name="Wincker P."/>
            <person name="Chourrout D."/>
        </authorList>
    </citation>
    <scope>NUCLEOTIDE SEQUENCE [LARGE SCALE GENOMIC DNA]</scope>
</reference>
<dbReference type="GO" id="GO:0030182">
    <property type="term" value="P:neuron differentiation"/>
    <property type="evidence" value="ECO:0007669"/>
    <property type="project" value="TreeGrafter"/>
</dbReference>
<evidence type="ECO:0000256" key="1">
    <source>
        <dbReference type="ARBA" id="ARBA00004123"/>
    </source>
</evidence>
<evidence type="ECO:0000313" key="10">
    <source>
        <dbReference type="EMBL" id="CBY10154.1"/>
    </source>
</evidence>
<keyword evidence="5 6" id="KW-0539">Nucleus</keyword>
<dbReference type="PROSITE" id="PS00027">
    <property type="entry name" value="HOMEOBOX_1"/>
    <property type="match status" value="1"/>
</dbReference>
<dbReference type="PANTHER" id="PTHR11211">
    <property type="entry name" value="IROQUOIS-CLASS HOMEODOMAIN PROTEIN IRX"/>
    <property type="match status" value="1"/>
</dbReference>
<keyword evidence="11" id="KW-1185">Reference proteome</keyword>
<dbReference type="GO" id="GO:0000978">
    <property type="term" value="F:RNA polymerase II cis-regulatory region sequence-specific DNA binding"/>
    <property type="evidence" value="ECO:0007669"/>
    <property type="project" value="TreeGrafter"/>
</dbReference>
<keyword evidence="4 6" id="KW-0371">Homeobox</keyword>
<feature type="compositionally biased region" description="Polar residues" evidence="7">
    <location>
        <begin position="162"/>
        <end position="172"/>
    </location>
</feature>
<proteinExistence type="inferred from homology"/>
<keyword evidence="3 6" id="KW-0238">DNA-binding</keyword>
<evidence type="ECO:0000256" key="4">
    <source>
        <dbReference type="ARBA" id="ARBA00023155"/>
    </source>
</evidence>
<evidence type="ECO:0000256" key="5">
    <source>
        <dbReference type="ARBA" id="ARBA00023242"/>
    </source>
</evidence>
<evidence type="ECO:0000256" key="6">
    <source>
        <dbReference type="PROSITE-ProRule" id="PRU00108"/>
    </source>
</evidence>
<evidence type="ECO:0000256" key="7">
    <source>
        <dbReference type="SAM" id="MobiDB-lite"/>
    </source>
</evidence>
<evidence type="ECO:0000313" key="11">
    <source>
        <dbReference type="Proteomes" id="UP000001307"/>
    </source>
</evidence>
<dbReference type="FunFam" id="1.10.10.60:FF:000003">
    <property type="entry name" value="Iroquois-class homeobox protein IRX"/>
    <property type="match status" value="1"/>
</dbReference>
<dbReference type="AlphaFoldDB" id="Q5EVG8"/>
<dbReference type="InterPro" id="IPR001356">
    <property type="entry name" value="HD"/>
</dbReference>
<dbReference type="CDD" id="cd00086">
    <property type="entry name" value="homeodomain"/>
    <property type="match status" value="1"/>
</dbReference>
<dbReference type="GO" id="GO:0048468">
    <property type="term" value="P:cell development"/>
    <property type="evidence" value="ECO:0007669"/>
    <property type="project" value="TreeGrafter"/>
</dbReference>
<feature type="region of interest" description="Disordered" evidence="7">
    <location>
        <begin position="143"/>
        <end position="176"/>
    </location>
</feature>
<dbReference type="InParanoid" id="Q5EVG8"/>
<organism evidence="9">
    <name type="scientific">Oikopleura dioica</name>
    <name type="common">Tunicate</name>
    <dbReference type="NCBI Taxonomy" id="34765"/>
    <lineage>
        <taxon>Eukaryota</taxon>
        <taxon>Metazoa</taxon>
        <taxon>Chordata</taxon>
        <taxon>Tunicata</taxon>
        <taxon>Appendicularia</taxon>
        <taxon>Copelata</taxon>
        <taxon>Oikopleuridae</taxon>
        <taxon>Oikopleura</taxon>
    </lineage>
</organism>
<comment type="similarity">
    <text evidence="2">Belongs to the TALE/IRO homeobox family.</text>
</comment>
<evidence type="ECO:0000259" key="8">
    <source>
        <dbReference type="PROSITE" id="PS50071"/>
    </source>
</evidence>
<dbReference type="Proteomes" id="UP000001307">
    <property type="component" value="Unassembled WGS sequence"/>
</dbReference>
<dbReference type="InterPro" id="IPR017970">
    <property type="entry name" value="Homeobox_CS"/>
</dbReference>
<dbReference type="Pfam" id="PF05920">
    <property type="entry name" value="Homeobox_KN"/>
    <property type="match status" value="1"/>
</dbReference>
<reference evidence="9" key="1">
    <citation type="journal article" date="2005" name="Curr. Biol.">
        <title>Remodelling of the homeobox gene complement in the tunicate Oikopleura dioica.</title>
        <authorList>
            <person name="Edvardsen R.B."/>
            <person name="Seo H.C."/>
            <person name="Jensen M.F."/>
            <person name="Mialon A."/>
            <person name="Mikhaleva J."/>
            <person name="Bjordal M."/>
            <person name="Cartry J."/>
            <person name="Reinhardt R."/>
            <person name="Weissenbach J."/>
            <person name="Wincker P."/>
            <person name="Chourrout D."/>
        </authorList>
    </citation>
    <scope>NUCLEOTIDE SEQUENCE</scope>
</reference>
<gene>
    <name evidence="10" type="ORF">GSOID_T00010984001</name>
</gene>
<dbReference type="SMART" id="SM00389">
    <property type="entry name" value="HOX"/>
    <property type="match status" value="1"/>
</dbReference>
<dbReference type="OrthoDB" id="5399138at2759"/>
<dbReference type="GO" id="GO:0000981">
    <property type="term" value="F:DNA-binding transcription factor activity, RNA polymerase II-specific"/>
    <property type="evidence" value="ECO:0007669"/>
    <property type="project" value="InterPro"/>
</dbReference>